<evidence type="ECO:0000259" key="5">
    <source>
        <dbReference type="PROSITE" id="PS50937"/>
    </source>
</evidence>
<gene>
    <name evidence="6" type="ORF">Afe05nite_34320</name>
</gene>
<comment type="caution">
    <text evidence="6">The sequence shown here is derived from an EMBL/GenBank/DDBJ whole genome shotgun (WGS) entry which is preliminary data.</text>
</comment>
<dbReference type="PANTHER" id="PTHR30204:SF0">
    <property type="entry name" value="REDOX-SENSITIVE TRANSCRIPTIONAL ACTIVATOR SOXR"/>
    <property type="match status" value="1"/>
</dbReference>
<dbReference type="GO" id="GO:0003677">
    <property type="term" value="F:DNA binding"/>
    <property type="evidence" value="ECO:0007669"/>
    <property type="project" value="UniProtKB-KW"/>
</dbReference>
<organism evidence="6 7">
    <name type="scientific">Paractinoplanes ferrugineus</name>
    <dbReference type="NCBI Taxonomy" id="113564"/>
    <lineage>
        <taxon>Bacteria</taxon>
        <taxon>Bacillati</taxon>
        <taxon>Actinomycetota</taxon>
        <taxon>Actinomycetes</taxon>
        <taxon>Micromonosporales</taxon>
        <taxon>Micromonosporaceae</taxon>
        <taxon>Paractinoplanes</taxon>
    </lineage>
</organism>
<dbReference type="Proteomes" id="UP000598174">
    <property type="component" value="Unassembled WGS sequence"/>
</dbReference>
<proteinExistence type="predicted"/>
<dbReference type="InterPro" id="IPR010211">
    <property type="entry name" value="Redox-sen_tscrpt-act_SoxR"/>
</dbReference>
<dbReference type="GO" id="GO:0051537">
    <property type="term" value="F:2 iron, 2 sulfur cluster binding"/>
    <property type="evidence" value="ECO:0007669"/>
    <property type="project" value="UniProtKB-KW"/>
</dbReference>
<evidence type="ECO:0000256" key="3">
    <source>
        <dbReference type="ARBA" id="ARBA00023014"/>
    </source>
</evidence>
<feature type="domain" description="HTH merR-type" evidence="5">
    <location>
        <begin position="8"/>
        <end position="76"/>
    </location>
</feature>
<keyword evidence="1" id="KW-0001">2Fe-2S</keyword>
<keyword evidence="1" id="KW-0479">Metal-binding</keyword>
<keyword evidence="3" id="KW-0411">Iron-sulfur</keyword>
<name>A0A919J165_9ACTN</name>
<evidence type="ECO:0000256" key="4">
    <source>
        <dbReference type="ARBA" id="ARBA00023125"/>
    </source>
</evidence>
<sequence length="131" mass="14564">MTADLMPMLTTGELASRSGAPASTLRFYERQGLISSHRTAGNQRRYDDNALRRVAFVRASQRVGMTLAQISEVLAFLPEGVAPTRAFWQRASQCWGRAVDERIARLEREREQFTACAGCGCLSFDTCTLVT</sequence>
<dbReference type="InterPro" id="IPR047057">
    <property type="entry name" value="MerR_fam"/>
</dbReference>
<keyword evidence="4" id="KW-0238">DNA-binding</keyword>
<dbReference type="RefSeq" id="WP_239117897.1">
    <property type="nucleotide sequence ID" value="NZ_BAAABP010000058.1"/>
</dbReference>
<protein>
    <recommendedName>
        <fullName evidence="5">HTH merR-type domain-containing protein</fullName>
    </recommendedName>
</protein>
<dbReference type="InterPro" id="IPR000551">
    <property type="entry name" value="MerR-type_HTH_dom"/>
</dbReference>
<dbReference type="SUPFAM" id="SSF46955">
    <property type="entry name" value="Putative DNA-binding domain"/>
    <property type="match status" value="1"/>
</dbReference>
<dbReference type="PANTHER" id="PTHR30204">
    <property type="entry name" value="REDOX-CYCLING DRUG-SENSING TRANSCRIPTIONAL ACTIVATOR SOXR"/>
    <property type="match status" value="1"/>
</dbReference>
<keyword evidence="2" id="KW-0408">Iron</keyword>
<keyword evidence="7" id="KW-1185">Reference proteome</keyword>
<dbReference type="PRINTS" id="PR00040">
    <property type="entry name" value="HTHMERR"/>
</dbReference>
<dbReference type="PROSITE" id="PS50937">
    <property type="entry name" value="HTH_MERR_2"/>
    <property type="match status" value="1"/>
</dbReference>
<dbReference type="NCBIfam" id="TIGR01950">
    <property type="entry name" value="SoxR"/>
    <property type="match status" value="1"/>
</dbReference>
<evidence type="ECO:0000313" key="6">
    <source>
        <dbReference type="EMBL" id="GIE11592.1"/>
    </source>
</evidence>
<dbReference type="EMBL" id="BOMM01000029">
    <property type="protein sequence ID" value="GIE11592.1"/>
    <property type="molecule type" value="Genomic_DNA"/>
</dbReference>
<dbReference type="GO" id="GO:0003700">
    <property type="term" value="F:DNA-binding transcription factor activity"/>
    <property type="evidence" value="ECO:0007669"/>
    <property type="project" value="InterPro"/>
</dbReference>
<dbReference type="Gene3D" id="1.10.1660.10">
    <property type="match status" value="1"/>
</dbReference>
<evidence type="ECO:0000256" key="1">
    <source>
        <dbReference type="ARBA" id="ARBA00022714"/>
    </source>
</evidence>
<evidence type="ECO:0000313" key="7">
    <source>
        <dbReference type="Proteomes" id="UP000598174"/>
    </source>
</evidence>
<dbReference type="SMART" id="SM00422">
    <property type="entry name" value="HTH_MERR"/>
    <property type="match status" value="1"/>
</dbReference>
<accession>A0A919J165</accession>
<dbReference type="Pfam" id="PF13411">
    <property type="entry name" value="MerR_1"/>
    <property type="match status" value="1"/>
</dbReference>
<evidence type="ECO:0000256" key="2">
    <source>
        <dbReference type="ARBA" id="ARBA00023004"/>
    </source>
</evidence>
<dbReference type="AlphaFoldDB" id="A0A919J165"/>
<dbReference type="InterPro" id="IPR009061">
    <property type="entry name" value="DNA-bd_dom_put_sf"/>
</dbReference>
<reference evidence="6" key="1">
    <citation type="submission" date="2021-01" db="EMBL/GenBank/DDBJ databases">
        <title>Whole genome shotgun sequence of Actinoplanes ferrugineus NBRC 15555.</title>
        <authorList>
            <person name="Komaki H."/>
            <person name="Tamura T."/>
        </authorList>
    </citation>
    <scope>NUCLEOTIDE SEQUENCE</scope>
    <source>
        <strain evidence="6">NBRC 15555</strain>
    </source>
</reference>
<dbReference type="GO" id="GO:0006979">
    <property type="term" value="P:response to oxidative stress"/>
    <property type="evidence" value="ECO:0007669"/>
    <property type="project" value="InterPro"/>
</dbReference>